<dbReference type="InterPro" id="IPR044585">
    <property type="entry name" value="FLZ10/11"/>
</dbReference>
<dbReference type="EMBL" id="JAQQAF010000006">
    <property type="protein sequence ID" value="KAJ8480221.1"/>
    <property type="molecule type" value="Genomic_DNA"/>
</dbReference>
<name>A0AAV8QNF1_ENSVE</name>
<dbReference type="PANTHER" id="PTHR46868:SF3">
    <property type="entry name" value="FCS-LIKE ZINC FINGER 11"/>
    <property type="match status" value="1"/>
</dbReference>
<protein>
    <submittedName>
        <fullName evidence="2">Uncharacterized protein</fullName>
    </submittedName>
</protein>
<feature type="compositionally biased region" description="Basic and acidic residues" evidence="1">
    <location>
        <begin position="334"/>
        <end position="347"/>
    </location>
</feature>
<feature type="region of interest" description="Disordered" evidence="1">
    <location>
        <begin position="321"/>
        <end position="347"/>
    </location>
</feature>
<sequence length="347" mass="37457">MLRKSSRPVHKDQSKGYLMMYHSASGCCFSSDGGAVKKTGVRFGSRGLLEPDAVWSPASPVAKVFSSGINGRLKCWDSSRVGLGLIDALSVESSPCGKVLGFPRNDNIVFASQMRSNSSIPPKSSHQVGLGDDSVGAAPKSLQPRIGSSKPGSVCSGMIIELKGCRLEHEEFGLLHSCPVDTGRSLLLAKSILRSNSEALVSDSENSMDSWSLAKEDTSFSSSYEFIGSLSASEIEQSEDYTCITSHGPNPKKTHIFGDCILDSHCIESPTIRNKHRKDDEGSCKKNSEGGKHICKHRVKEAFGSCKCRDRGSSLEKMIEKSRITSSVSPASPFHEETFLDDMKPAS</sequence>
<dbReference type="PANTHER" id="PTHR46868">
    <property type="entry name" value="FCS-LIKE ZINC FINGER 11"/>
    <property type="match status" value="1"/>
</dbReference>
<organism evidence="2 3">
    <name type="scientific">Ensete ventricosum</name>
    <name type="common">Abyssinian banana</name>
    <name type="synonym">Musa ensete</name>
    <dbReference type="NCBI Taxonomy" id="4639"/>
    <lineage>
        <taxon>Eukaryota</taxon>
        <taxon>Viridiplantae</taxon>
        <taxon>Streptophyta</taxon>
        <taxon>Embryophyta</taxon>
        <taxon>Tracheophyta</taxon>
        <taxon>Spermatophyta</taxon>
        <taxon>Magnoliopsida</taxon>
        <taxon>Liliopsida</taxon>
        <taxon>Zingiberales</taxon>
        <taxon>Musaceae</taxon>
        <taxon>Ensete</taxon>
    </lineage>
</organism>
<dbReference type="Proteomes" id="UP001222027">
    <property type="component" value="Unassembled WGS sequence"/>
</dbReference>
<evidence type="ECO:0000313" key="2">
    <source>
        <dbReference type="EMBL" id="KAJ8480221.1"/>
    </source>
</evidence>
<dbReference type="PROSITE" id="PS51257">
    <property type="entry name" value="PROKAR_LIPOPROTEIN"/>
    <property type="match status" value="1"/>
</dbReference>
<reference evidence="2 3" key="1">
    <citation type="submission" date="2022-12" db="EMBL/GenBank/DDBJ databases">
        <title>Chromosome-scale assembly of the Ensete ventricosum genome.</title>
        <authorList>
            <person name="Dussert Y."/>
            <person name="Stocks J."/>
            <person name="Wendawek A."/>
            <person name="Woldeyes F."/>
            <person name="Nichols R.A."/>
            <person name="Borrell J.S."/>
        </authorList>
    </citation>
    <scope>NUCLEOTIDE SEQUENCE [LARGE SCALE GENOMIC DNA]</scope>
    <source>
        <strain evidence="3">cv. Maze</strain>
        <tissue evidence="2">Seeds</tissue>
    </source>
</reference>
<comment type="caution">
    <text evidence="2">The sequence shown here is derived from an EMBL/GenBank/DDBJ whole genome shotgun (WGS) entry which is preliminary data.</text>
</comment>
<evidence type="ECO:0000256" key="1">
    <source>
        <dbReference type="SAM" id="MobiDB-lite"/>
    </source>
</evidence>
<dbReference type="AlphaFoldDB" id="A0AAV8QNF1"/>
<evidence type="ECO:0000313" key="3">
    <source>
        <dbReference type="Proteomes" id="UP001222027"/>
    </source>
</evidence>
<accession>A0AAV8QNF1</accession>
<gene>
    <name evidence="2" type="ORF">OPV22_023948</name>
</gene>
<proteinExistence type="predicted"/>
<keyword evidence="3" id="KW-1185">Reference proteome</keyword>